<dbReference type="Proteomes" id="UP001365542">
    <property type="component" value="Unassembled WGS sequence"/>
</dbReference>
<feature type="compositionally biased region" description="Polar residues" evidence="1">
    <location>
        <begin position="226"/>
        <end position="246"/>
    </location>
</feature>
<organism evidence="2 3">
    <name type="scientific">Orbilia ellipsospora</name>
    <dbReference type="NCBI Taxonomy" id="2528407"/>
    <lineage>
        <taxon>Eukaryota</taxon>
        <taxon>Fungi</taxon>
        <taxon>Dikarya</taxon>
        <taxon>Ascomycota</taxon>
        <taxon>Pezizomycotina</taxon>
        <taxon>Orbiliomycetes</taxon>
        <taxon>Orbiliales</taxon>
        <taxon>Orbiliaceae</taxon>
        <taxon>Orbilia</taxon>
    </lineage>
</organism>
<dbReference type="AlphaFoldDB" id="A0AAV9WZV4"/>
<gene>
    <name evidence="2" type="ORF">TWF694_002815</name>
</gene>
<feature type="compositionally biased region" description="Basic and acidic residues" evidence="1">
    <location>
        <begin position="353"/>
        <end position="366"/>
    </location>
</feature>
<proteinExistence type="predicted"/>
<feature type="region of interest" description="Disordered" evidence="1">
    <location>
        <begin position="289"/>
        <end position="372"/>
    </location>
</feature>
<evidence type="ECO:0000313" key="2">
    <source>
        <dbReference type="EMBL" id="KAK6531636.1"/>
    </source>
</evidence>
<sequence length="425" mass="49329">MQTSLGTAIPTPISNYFNYVNDFNVRHSHYRRIPNSQRSLSPPPQRRQYALKVVQSVLCLPICRKRQSIKKTDGNVTEEEEESLIVKNLEPSVISSEEQTRAPEGDRLPVFTRLKDWTEHEKMTRWNVDTCEDEDEDDDPVAARFPPRSASMPMEKIKPLTANVLARSRTVSDRHLSKATPQVAGTTKWLNVPTFKYSNSTPSDDIVTPRLSPKMPRRKSLPLNRSPFSSQSRTPLKSSRESQNLAPSVPPPKFPIESQDDVGDFLEISPLNRIIPVYWESKIDGQGSIPNQRDYVYSKRERKKKKKGKKQKEPDLNSIYSLPPSHSHDSHKECMKYHREERQARRRGYLRSPARESRKERHERYGKNRHHHHHRNEESLCYYCKGSPDYYWNGGAEMAASTPVWMPGTWRVFEAQYGWYDVQAV</sequence>
<accession>A0AAV9WZV4</accession>
<feature type="compositionally biased region" description="Basic and acidic residues" evidence="1">
    <location>
        <begin position="326"/>
        <end position="343"/>
    </location>
</feature>
<comment type="caution">
    <text evidence="2">The sequence shown here is derived from an EMBL/GenBank/DDBJ whole genome shotgun (WGS) entry which is preliminary data.</text>
</comment>
<evidence type="ECO:0000313" key="3">
    <source>
        <dbReference type="Proteomes" id="UP001365542"/>
    </source>
</evidence>
<feature type="region of interest" description="Disordered" evidence="1">
    <location>
        <begin position="200"/>
        <end position="260"/>
    </location>
</feature>
<dbReference type="EMBL" id="JAVHJO010000012">
    <property type="protein sequence ID" value="KAK6531636.1"/>
    <property type="molecule type" value="Genomic_DNA"/>
</dbReference>
<name>A0AAV9WZV4_9PEZI</name>
<keyword evidence="3" id="KW-1185">Reference proteome</keyword>
<evidence type="ECO:0000256" key="1">
    <source>
        <dbReference type="SAM" id="MobiDB-lite"/>
    </source>
</evidence>
<protein>
    <submittedName>
        <fullName evidence="2">Uncharacterized protein</fullName>
    </submittedName>
</protein>
<reference evidence="2 3" key="1">
    <citation type="submission" date="2019-10" db="EMBL/GenBank/DDBJ databases">
        <authorList>
            <person name="Palmer J.M."/>
        </authorList>
    </citation>
    <scope>NUCLEOTIDE SEQUENCE [LARGE SCALE GENOMIC DNA]</scope>
    <source>
        <strain evidence="2 3">TWF694</strain>
    </source>
</reference>
<feature type="compositionally biased region" description="Basic residues" evidence="1">
    <location>
        <begin position="300"/>
        <end position="310"/>
    </location>
</feature>